<keyword evidence="4 7" id="KW-0808">Transferase</keyword>
<organism evidence="7 8">
    <name type="scientific">Sphaerimonospora thailandensis</name>
    <dbReference type="NCBI Taxonomy" id="795644"/>
    <lineage>
        <taxon>Bacteria</taxon>
        <taxon>Bacillati</taxon>
        <taxon>Actinomycetota</taxon>
        <taxon>Actinomycetes</taxon>
        <taxon>Streptosporangiales</taxon>
        <taxon>Streptosporangiaceae</taxon>
        <taxon>Sphaerimonospora</taxon>
    </lineage>
</organism>
<dbReference type="Pfam" id="PF00535">
    <property type="entry name" value="Glycos_transf_2"/>
    <property type="match status" value="1"/>
</dbReference>
<evidence type="ECO:0000256" key="4">
    <source>
        <dbReference type="ARBA" id="ARBA00022679"/>
    </source>
</evidence>
<reference evidence="7" key="1">
    <citation type="submission" date="2021-01" db="EMBL/GenBank/DDBJ databases">
        <title>Whole genome shotgun sequence of Sphaerimonospora thailandensis NBRC 107569.</title>
        <authorList>
            <person name="Komaki H."/>
            <person name="Tamura T."/>
        </authorList>
    </citation>
    <scope>NUCLEOTIDE SEQUENCE</scope>
    <source>
        <strain evidence="7">NBRC 107569</strain>
    </source>
</reference>
<evidence type="ECO:0000256" key="2">
    <source>
        <dbReference type="ARBA" id="ARBA00006739"/>
    </source>
</evidence>
<accession>A0A8J3R6M5</accession>
<dbReference type="Gene3D" id="3.90.550.10">
    <property type="entry name" value="Spore Coat Polysaccharide Biosynthesis Protein SpsA, Chain A"/>
    <property type="match status" value="1"/>
</dbReference>
<keyword evidence="3" id="KW-0328">Glycosyltransferase</keyword>
<dbReference type="SUPFAM" id="SSF53448">
    <property type="entry name" value="Nucleotide-diphospho-sugar transferases"/>
    <property type="match status" value="1"/>
</dbReference>
<evidence type="ECO:0000313" key="7">
    <source>
        <dbReference type="EMBL" id="GIH68790.1"/>
    </source>
</evidence>
<dbReference type="Proteomes" id="UP000610966">
    <property type="component" value="Unassembled WGS sequence"/>
</dbReference>
<protein>
    <submittedName>
        <fullName evidence="7">Glycosyl transferase</fullName>
    </submittedName>
</protein>
<evidence type="ECO:0000313" key="8">
    <source>
        <dbReference type="Proteomes" id="UP000610966"/>
    </source>
</evidence>
<keyword evidence="8" id="KW-1185">Reference proteome</keyword>
<dbReference type="PANTHER" id="PTHR43179">
    <property type="entry name" value="RHAMNOSYLTRANSFERASE WBBL"/>
    <property type="match status" value="1"/>
</dbReference>
<gene>
    <name evidence="7" type="ORF">Mth01_10430</name>
</gene>
<name>A0A8J3R6M5_9ACTN</name>
<dbReference type="InterPro" id="IPR029044">
    <property type="entry name" value="Nucleotide-diphossugar_trans"/>
</dbReference>
<evidence type="ECO:0000256" key="1">
    <source>
        <dbReference type="ARBA" id="ARBA00004776"/>
    </source>
</evidence>
<dbReference type="GO" id="GO:0016757">
    <property type="term" value="F:glycosyltransferase activity"/>
    <property type="evidence" value="ECO:0007669"/>
    <property type="project" value="UniProtKB-KW"/>
</dbReference>
<evidence type="ECO:0000256" key="3">
    <source>
        <dbReference type="ARBA" id="ARBA00022676"/>
    </source>
</evidence>
<proteinExistence type="inferred from homology"/>
<sequence length="290" mass="31626">MSIALTIAVCSNRPATLPGAVDRILPLLDPEDWLLVVLDHPGSGPAAEVIGAAAQDGRVRLLHNGANLGLSASRNRALKEAPTRCLLFLDDDISPNTEALRAVRAALANGKHVVGTRITADLQGQQPPWFLSPGQLHYLGCHHPARPASIWGGCFGLDIAHARMLGVAFDERLGRVGASLASAEDTTFVRTLTDRGATAAVLYDTAVTHLIPAHRLRLHYLLRRAYWQGRSEVRRGNTRSGLRKEWQRNRPHHPARQPRQTALALFYTAAVTVGAVRELLVRRPVLEAKP</sequence>
<dbReference type="PANTHER" id="PTHR43179:SF12">
    <property type="entry name" value="GALACTOFURANOSYLTRANSFERASE GLFT2"/>
    <property type="match status" value="1"/>
</dbReference>
<comment type="caution">
    <text evidence="7">The sequence shown here is derived from an EMBL/GenBank/DDBJ whole genome shotgun (WGS) entry which is preliminary data.</text>
</comment>
<feature type="domain" description="Glycosyltransferase 2-like" evidence="6">
    <location>
        <begin position="9"/>
        <end position="123"/>
    </location>
</feature>
<feature type="region of interest" description="Disordered" evidence="5">
    <location>
        <begin position="238"/>
        <end position="258"/>
    </location>
</feature>
<dbReference type="EMBL" id="BOOG01000010">
    <property type="protein sequence ID" value="GIH68790.1"/>
    <property type="molecule type" value="Genomic_DNA"/>
</dbReference>
<dbReference type="InterPro" id="IPR001173">
    <property type="entry name" value="Glyco_trans_2-like"/>
</dbReference>
<dbReference type="CDD" id="cd00761">
    <property type="entry name" value="Glyco_tranf_GTA_type"/>
    <property type="match status" value="1"/>
</dbReference>
<evidence type="ECO:0000259" key="6">
    <source>
        <dbReference type="Pfam" id="PF00535"/>
    </source>
</evidence>
<evidence type="ECO:0000256" key="5">
    <source>
        <dbReference type="SAM" id="MobiDB-lite"/>
    </source>
</evidence>
<dbReference type="AlphaFoldDB" id="A0A8J3R6M5"/>
<dbReference type="RefSeq" id="WP_204012080.1">
    <property type="nucleotide sequence ID" value="NZ_BOOG01000010.1"/>
</dbReference>
<comment type="pathway">
    <text evidence="1">Cell wall biogenesis; cell wall polysaccharide biosynthesis.</text>
</comment>
<comment type="similarity">
    <text evidence="2">Belongs to the glycosyltransferase 2 family.</text>
</comment>